<keyword evidence="9" id="KW-1185">Reference proteome</keyword>
<proteinExistence type="predicted"/>
<keyword evidence="5 6" id="KW-0411">Iron-sulfur</keyword>
<dbReference type="InterPro" id="IPR001080">
    <property type="entry name" value="3Fe4S_ferredoxin"/>
</dbReference>
<keyword evidence="3 6" id="KW-0249">Electron transport</keyword>
<dbReference type="Gene3D" id="3.30.70.20">
    <property type="match status" value="1"/>
</dbReference>
<dbReference type="PRINTS" id="PR00352">
    <property type="entry name" value="3FE4SFRDOXIN"/>
</dbReference>
<keyword evidence="4 6" id="KW-0408">Iron</keyword>
<evidence type="ECO:0000256" key="4">
    <source>
        <dbReference type="ARBA" id="ARBA00023004"/>
    </source>
</evidence>
<evidence type="ECO:0000256" key="2">
    <source>
        <dbReference type="ARBA" id="ARBA00022723"/>
    </source>
</evidence>
<organism evidence="8 9">
    <name type="scientific">Desulfonispora thiosulfatigenes DSM 11270</name>
    <dbReference type="NCBI Taxonomy" id="656914"/>
    <lineage>
        <taxon>Bacteria</taxon>
        <taxon>Bacillati</taxon>
        <taxon>Bacillota</taxon>
        <taxon>Clostridia</taxon>
        <taxon>Eubacteriales</taxon>
        <taxon>Peptococcaceae</taxon>
        <taxon>Desulfonispora</taxon>
    </lineage>
</organism>
<dbReference type="GO" id="GO:0009055">
    <property type="term" value="F:electron transfer activity"/>
    <property type="evidence" value="ECO:0007669"/>
    <property type="project" value="UniProtKB-UniRule"/>
</dbReference>
<dbReference type="GO" id="GO:0051536">
    <property type="term" value="F:iron-sulfur cluster binding"/>
    <property type="evidence" value="ECO:0007669"/>
    <property type="project" value="UniProtKB-KW"/>
</dbReference>
<dbReference type="RefSeq" id="WP_084052258.1">
    <property type="nucleotide sequence ID" value="NZ_FWWT01000008.1"/>
</dbReference>
<evidence type="ECO:0000313" key="9">
    <source>
        <dbReference type="Proteomes" id="UP000192731"/>
    </source>
</evidence>
<evidence type="ECO:0000313" key="8">
    <source>
        <dbReference type="EMBL" id="SMB83224.1"/>
    </source>
</evidence>
<keyword evidence="2 6" id="KW-0479">Metal-binding</keyword>
<dbReference type="Pfam" id="PF13370">
    <property type="entry name" value="Fer4_13"/>
    <property type="match status" value="1"/>
</dbReference>
<dbReference type="PANTHER" id="PTHR36923">
    <property type="entry name" value="FERREDOXIN"/>
    <property type="match status" value="1"/>
</dbReference>
<dbReference type="InterPro" id="IPR017900">
    <property type="entry name" value="4Fe4S_Fe_S_CS"/>
</dbReference>
<evidence type="ECO:0000256" key="1">
    <source>
        <dbReference type="ARBA" id="ARBA00022448"/>
    </source>
</evidence>
<comment type="function">
    <text evidence="6">Ferredoxins are iron-sulfur proteins that transfer electrons in a wide variety of metabolic reactions.</text>
</comment>
<evidence type="ECO:0000259" key="7">
    <source>
        <dbReference type="PROSITE" id="PS51379"/>
    </source>
</evidence>
<evidence type="ECO:0000256" key="6">
    <source>
        <dbReference type="RuleBase" id="RU368020"/>
    </source>
</evidence>
<evidence type="ECO:0000256" key="3">
    <source>
        <dbReference type="ARBA" id="ARBA00022982"/>
    </source>
</evidence>
<dbReference type="AlphaFoldDB" id="A0A1W1UR94"/>
<dbReference type="EMBL" id="FWWT01000008">
    <property type="protein sequence ID" value="SMB83224.1"/>
    <property type="molecule type" value="Genomic_DNA"/>
</dbReference>
<dbReference type="PROSITE" id="PS00198">
    <property type="entry name" value="4FE4S_FER_1"/>
    <property type="match status" value="1"/>
</dbReference>
<dbReference type="STRING" id="656914.SAMN00017405_1013"/>
<dbReference type="InterPro" id="IPR017896">
    <property type="entry name" value="4Fe4S_Fe-S-bd"/>
</dbReference>
<dbReference type="GO" id="GO:0005506">
    <property type="term" value="F:iron ion binding"/>
    <property type="evidence" value="ECO:0007669"/>
    <property type="project" value="UniProtKB-UniRule"/>
</dbReference>
<dbReference type="PANTHER" id="PTHR36923:SF3">
    <property type="entry name" value="FERREDOXIN"/>
    <property type="match status" value="1"/>
</dbReference>
<keyword evidence="1 6" id="KW-0813">Transport</keyword>
<gene>
    <name evidence="8" type="ORF">SAMN00017405_1013</name>
</gene>
<dbReference type="OrthoDB" id="9803319at2"/>
<evidence type="ECO:0000256" key="5">
    <source>
        <dbReference type="ARBA" id="ARBA00023014"/>
    </source>
</evidence>
<accession>A0A1W1UR94</accession>
<feature type="domain" description="4Fe-4S ferredoxin-type" evidence="7">
    <location>
        <begin position="1"/>
        <end position="29"/>
    </location>
</feature>
<name>A0A1W1UR94_DESTI</name>
<dbReference type="InterPro" id="IPR051269">
    <property type="entry name" value="Fe-S_cluster_ET"/>
</dbReference>
<reference evidence="8 9" key="1">
    <citation type="submission" date="2017-04" db="EMBL/GenBank/DDBJ databases">
        <authorList>
            <person name="Afonso C.L."/>
            <person name="Miller P.J."/>
            <person name="Scott M.A."/>
            <person name="Spackman E."/>
            <person name="Goraichik I."/>
            <person name="Dimitrov K.M."/>
            <person name="Suarez D.L."/>
            <person name="Swayne D.E."/>
        </authorList>
    </citation>
    <scope>NUCLEOTIDE SEQUENCE [LARGE SCALE GENOMIC DNA]</scope>
    <source>
        <strain evidence="8 9">DSM 11270</strain>
    </source>
</reference>
<sequence>MNLYVDQELCIACGSCIALCPEVYDWNGSGKADVIAEITAELKDSAVEAKDICPTDAIIEE</sequence>
<dbReference type="SUPFAM" id="SSF54862">
    <property type="entry name" value="4Fe-4S ferredoxins"/>
    <property type="match status" value="1"/>
</dbReference>
<dbReference type="PROSITE" id="PS51379">
    <property type="entry name" value="4FE4S_FER_2"/>
    <property type="match status" value="1"/>
</dbReference>
<protein>
    <recommendedName>
        <fullName evidence="6">Ferredoxin</fullName>
    </recommendedName>
</protein>
<dbReference type="Proteomes" id="UP000192731">
    <property type="component" value="Unassembled WGS sequence"/>
</dbReference>